<feature type="coiled-coil region" evidence="1">
    <location>
        <begin position="131"/>
        <end position="225"/>
    </location>
</feature>
<dbReference type="Proteomes" id="UP000291106">
    <property type="component" value="Chromosome"/>
</dbReference>
<proteinExistence type="predicted"/>
<evidence type="ECO:0000313" key="4">
    <source>
        <dbReference type="Proteomes" id="UP000291106"/>
    </source>
</evidence>
<keyword evidence="1" id="KW-0175">Coiled coil</keyword>
<evidence type="ECO:0000313" key="3">
    <source>
        <dbReference type="EMBL" id="QBF81644.1"/>
    </source>
</evidence>
<protein>
    <submittedName>
        <fullName evidence="3">Uncharacterized protein</fullName>
    </submittedName>
</protein>
<reference evidence="3 4" key="1">
    <citation type="submission" date="2019-02" db="EMBL/GenBank/DDBJ databases">
        <title>Shewanella sp. D4-2 isolated from Dokdo Island.</title>
        <authorList>
            <person name="Baek K."/>
        </authorList>
    </citation>
    <scope>NUCLEOTIDE SEQUENCE [LARGE SCALE GENOMIC DNA]</scope>
    <source>
        <strain evidence="3 4">D4-2</strain>
    </source>
</reference>
<dbReference type="RefSeq" id="WP_130597618.1">
    <property type="nucleotide sequence ID" value="NZ_CP036200.1"/>
</dbReference>
<evidence type="ECO:0000256" key="1">
    <source>
        <dbReference type="SAM" id="Coils"/>
    </source>
</evidence>
<accession>A0A411PDR1</accession>
<dbReference type="AlphaFoldDB" id="A0A411PDR1"/>
<dbReference type="KEGG" id="smai:EXU30_02260"/>
<sequence length="282" mass="31176">MQNTTNKTFRPTLLACAAGALFMGVAAFSSSNLANAKVSEAAIEHAASHTVDDSERSSISISINQDSNEIVHADVTVDGENYQYDFTADEIKDKQALKAKLSELPTKAQKTLMSALSGIDKGHKVAFIKKVQLSEKEKKKLEGLKQQLEAKTAQIEKKVKLIEIDTSKLEGKQSKMEALAKEMEKLGLEFESLADHQVAEIEIEVDQLTDGLDDIVEQIVELETKGLHVISDKPHVFTSNLDDERVFIINGEDGDAAEQIQRLIETVELSDEQKQKLKQLLN</sequence>
<keyword evidence="2" id="KW-0732">Signal</keyword>
<gene>
    <name evidence="3" type="ORF">EXU30_02260</name>
</gene>
<feature type="chain" id="PRO_5019287237" evidence="2">
    <location>
        <begin position="37"/>
        <end position="282"/>
    </location>
</feature>
<keyword evidence="4" id="KW-1185">Reference proteome</keyword>
<feature type="signal peptide" evidence="2">
    <location>
        <begin position="1"/>
        <end position="36"/>
    </location>
</feature>
<organism evidence="3 4">
    <name type="scientific">Shewanella maritima</name>
    <dbReference type="NCBI Taxonomy" id="2520507"/>
    <lineage>
        <taxon>Bacteria</taxon>
        <taxon>Pseudomonadati</taxon>
        <taxon>Pseudomonadota</taxon>
        <taxon>Gammaproteobacteria</taxon>
        <taxon>Alteromonadales</taxon>
        <taxon>Shewanellaceae</taxon>
        <taxon>Shewanella</taxon>
    </lineage>
</organism>
<name>A0A411PDR1_9GAMM</name>
<evidence type="ECO:0000256" key="2">
    <source>
        <dbReference type="SAM" id="SignalP"/>
    </source>
</evidence>
<dbReference type="EMBL" id="CP036200">
    <property type="protein sequence ID" value="QBF81644.1"/>
    <property type="molecule type" value="Genomic_DNA"/>
</dbReference>